<keyword evidence="5" id="KW-1185">Reference proteome</keyword>
<dbReference type="InterPro" id="IPR019734">
    <property type="entry name" value="TPR_rpt"/>
</dbReference>
<evidence type="ECO:0000259" key="3">
    <source>
        <dbReference type="PROSITE" id="PS50110"/>
    </source>
</evidence>
<dbReference type="PROSITE" id="PS50005">
    <property type="entry name" value="TPR"/>
    <property type="match status" value="1"/>
</dbReference>
<dbReference type="InterPro" id="IPR001789">
    <property type="entry name" value="Sig_transdc_resp-reg_receiver"/>
</dbReference>
<evidence type="ECO:0000313" key="5">
    <source>
        <dbReference type="Proteomes" id="UP001180487"/>
    </source>
</evidence>
<reference evidence="4 5" key="1">
    <citation type="submission" date="2023-07" db="EMBL/GenBank/DDBJ databases">
        <title>Sorghum-associated microbial communities from plants grown in Nebraska, USA.</title>
        <authorList>
            <person name="Schachtman D."/>
        </authorList>
    </citation>
    <scope>NUCLEOTIDE SEQUENCE [LARGE SCALE GENOMIC DNA]</scope>
    <source>
        <strain evidence="4 5">BE313</strain>
    </source>
</reference>
<dbReference type="SUPFAM" id="SSF48452">
    <property type="entry name" value="TPR-like"/>
    <property type="match status" value="1"/>
</dbReference>
<feature type="repeat" description="TPR" evidence="2">
    <location>
        <begin position="239"/>
        <end position="272"/>
    </location>
</feature>
<dbReference type="Pfam" id="PF00072">
    <property type="entry name" value="Response_reg"/>
    <property type="match status" value="1"/>
</dbReference>
<accession>A0ABU2C843</accession>
<dbReference type="InterPro" id="IPR011990">
    <property type="entry name" value="TPR-like_helical_dom_sf"/>
</dbReference>
<dbReference type="PROSITE" id="PS50293">
    <property type="entry name" value="TPR_REGION"/>
    <property type="match status" value="1"/>
</dbReference>
<dbReference type="Proteomes" id="UP001180487">
    <property type="component" value="Unassembled WGS sequence"/>
</dbReference>
<protein>
    <submittedName>
        <fullName evidence="4">Tetratricopeptide (TPR) repeat protein</fullName>
    </submittedName>
</protein>
<dbReference type="PROSITE" id="PS50110">
    <property type="entry name" value="RESPONSE_REGULATORY"/>
    <property type="match status" value="1"/>
</dbReference>
<organism evidence="4 5">
    <name type="scientific">Rhodoferax ferrireducens</name>
    <dbReference type="NCBI Taxonomy" id="192843"/>
    <lineage>
        <taxon>Bacteria</taxon>
        <taxon>Pseudomonadati</taxon>
        <taxon>Pseudomonadota</taxon>
        <taxon>Betaproteobacteria</taxon>
        <taxon>Burkholderiales</taxon>
        <taxon>Comamonadaceae</taxon>
        <taxon>Rhodoferax</taxon>
    </lineage>
</organism>
<evidence type="ECO:0000256" key="2">
    <source>
        <dbReference type="PROSITE-ProRule" id="PRU00339"/>
    </source>
</evidence>
<sequence>MKPVDPRPDDLSTCQAMVIDSHATSRSILVAQLRDFGVGKVVQCLSTAHARRLLEHERFDMVLCEHQFDSSSSSGQDLVDDLRRNQLLPFSTVFIMVTAEATYTKVAEAAESALDGYLLKPHSANNLGERLYQARARKIALRGIFEAIDEGDFERAAGLCVSRFEARAPYWLYAARVGAELLLRTGQYDKAQTLYEAVIAAKTLPWAKLGVARSLLDGGQTAKATSAIENLLGENPNYADAYDILGRAQFELGKYELAMNSYQMAVDMAPDSISRSQNLGLMMYYVGDRKQAEKVLERTVRLGLDSKMLDCQTLVLLGFMRLEANDRKGLQRCCDDFKRVVERCTDTARGQRLSNIMSTLMDILEHQSAQAVRTIRELARSVKSPEFDFESASNLLALTSLLAQRTIQLDEVNDMIDTLGMRFCTTKPLSELLAGSAGSFPSYADRIRACHPQIAKFTESAMSLSLRGDPKGAVEDLISHGNSTLNGKLIETAYLVLQRYGEKIDGHTGLLATVQELRTRFAPANARSVLGDPKRQAGELILRTGGTAARALPGMQPVAPPEPRHAIMNTALTDKTNALARPS</sequence>
<feature type="domain" description="Response regulatory" evidence="3">
    <location>
        <begin position="15"/>
        <end position="135"/>
    </location>
</feature>
<dbReference type="Pfam" id="PF13432">
    <property type="entry name" value="TPR_16"/>
    <property type="match status" value="1"/>
</dbReference>
<keyword evidence="2" id="KW-0802">TPR repeat</keyword>
<dbReference type="EMBL" id="JAVDXT010000002">
    <property type="protein sequence ID" value="MDR7377510.1"/>
    <property type="molecule type" value="Genomic_DNA"/>
</dbReference>
<dbReference type="SMART" id="SM00028">
    <property type="entry name" value="TPR"/>
    <property type="match status" value="2"/>
</dbReference>
<gene>
    <name evidence="4" type="ORF">J2X19_002189</name>
</gene>
<dbReference type="Gene3D" id="3.40.50.2300">
    <property type="match status" value="1"/>
</dbReference>
<comment type="caution">
    <text evidence="4">The sequence shown here is derived from an EMBL/GenBank/DDBJ whole genome shotgun (WGS) entry which is preliminary data.</text>
</comment>
<name>A0ABU2C843_9BURK</name>
<evidence type="ECO:0000256" key="1">
    <source>
        <dbReference type="PROSITE-ProRule" id="PRU00169"/>
    </source>
</evidence>
<evidence type="ECO:0000313" key="4">
    <source>
        <dbReference type="EMBL" id="MDR7377510.1"/>
    </source>
</evidence>
<dbReference type="SMART" id="SM00448">
    <property type="entry name" value="REC"/>
    <property type="match status" value="1"/>
</dbReference>
<dbReference type="SUPFAM" id="SSF52172">
    <property type="entry name" value="CheY-like"/>
    <property type="match status" value="1"/>
</dbReference>
<dbReference type="RefSeq" id="WP_116603807.1">
    <property type="nucleotide sequence ID" value="NZ_JAVDXT010000002.1"/>
</dbReference>
<dbReference type="InterPro" id="IPR011006">
    <property type="entry name" value="CheY-like_superfamily"/>
</dbReference>
<dbReference type="Gene3D" id="1.25.40.10">
    <property type="entry name" value="Tetratricopeptide repeat domain"/>
    <property type="match status" value="1"/>
</dbReference>
<proteinExistence type="predicted"/>
<comment type="caution">
    <text evidence="1">Lacks conserved residue(s) required for the propagation of feature annotation.</text>
</comment>